<evidence type="ECO:0008006" key="3">
    <source>
        <dbReference type="Google" id="ProtNLM"/>
    </source>
</evidence>
<protein>
    <recommendedName>
        <fullName evidence="3">PLD-like domain-containing protein</fullName>
    </recommendedName>
</protein>
<dbReference type="Proteomes" id="UP000198942">
    <property type="component" value="Unassembled WGS sequence"/>
</dbReference>
<dbReference type="OrthoDB" id="7056491at2"/>
<dbReference type="AlphaFoldDB" id="A0A1H8AS75"/>
<dbReference type="STRING" id="551995.SAMN05192574_101618"/>
<name>A0A1H8AS75_9SPHI</name>
<dbReference type="SUPFAM" id="SSF56024">
    <property type="entry name" value="Phospholipase D/nuclease"/>
    <property type="match status" value="1"/>
</dbReference>
<dbReference type="EMBL" id="FOCL01000001">
    <property type="protein sequence ID" value="SEM72814.1"/>
    <property type="molecule type" value="Genomic_DNA"/>
</dbReference>
<evidence type="ECO:0000313" key="1">
    <source>
        <dbReference type="EMBL" id="SEM72814.1"/>
    </source>
</evidence>
<evidence type="ECO:0000313" key="2">
    <source>
        <dbReference type="Proteomes" id="UP000198942"/>
    </source>
</evidence>
<sequence length="398" mass="44444">MQAKIILKDIPAGKFHSAVLTTYSIDLYFFEQQVLPLLGSKGVHYVSVLADGGMLSKQLSGYSGLSERRRRNYALHGMQSNGAFHPKIIFLAGDRSLLLLIGSGNLTSAGHGKNLETWNAVYVDAPTDLRLGLLKEAWSFIQHLHQDLGKSALHKINTIAENCDLLRNTNKSESQQKYANGGNGALISFLGSQGIQSMFEQLKDAVGEQSVNQIHLMCPYYDVNGAFLHQLEETFRPNKINVILQEEFGMIPYKMKPLPNVRFYTWTGSQKRDFKQSFFHTKHIIFEGSQTNLMYTGSANASMAAFGGPGFREINTEAGLIYEKSNFDFFSHLEIELRNDIQLVDLSIPALAEPITGEAILVYIKTAEKQRNEVHFSFFSKQALTNVEVVLYGFGGKA</sequence>
<organism evidence="1 2">
    <name type="scientific">Mucilaginibacter gossypiicola</name>
    <dbReference type="NCBI Taxonomy" id="551995"/>
    <lineage>
        <taxon>Bacteria</taxon>
        <taxon>Pseudomonadati</taxon>
        <taxon>Bacteroidota</taxon>
        <taxon>Sphingobacteriia</taxon>
        <taxon>Sphingobacteriales</taxon>
        <taxon>Sphingobacteriaceae</taxon>
        <taxon>Mucilaginibacter</taxon>
    </lineage>
</organism>
<proteinExistence type="predicted"/>
<gene>
    <name evidence="1" type="ORF">SAMN05192574_101618</name>
</gene>
<keyword evidence="2" id="KW-1185">Reference proteome</keyword>
<reference evidence="2" key="1">
    <citation type="submission" date="2016-10" db="EMBL/GenBank/DDBJ databases">
        <authorList>
            <person name="Varghese N."/>
            <person name="Submissions S."/>
        </authorList>
    </citation>
    <scope>NUCLEOTIDE SEQUENCE [LARGE SCALE GENOMIC DNA]</scope>
    <source>
        <strain evidence="2">Gh-48</strain>
    </source>
</reference>
<dbReference type="RefSeq" id="WP_091207450.1">
    <property type="nucleotide sequence ID" value="NZ_FOCL01000001.1"/>
</dbReference>
<dbReference type="Gene3D" id="3.30.870.10">
    <property type="entry name" value="Endonuclease Chain A"/>
    <property type="match status" value="2"/>
</dbReference>
<accession>A0A1H8AS75</accession>